<evidence type="ECO:0000313" key="2">
    <source>
        <dbReference type="Proteomes" id="UP001319861"/>
    </source>
</evidence>
<dbReference type="InterPro" id="IPR019587">
    <property type="entry name" value="Polyketide_cyclase/dehydratase"/>
</dbReference>
<dbReference type="Pfam" id="PF10604">
    <property type="entry name" value="Polyketide_cyc2"/>
    <property type="match status" value="1"/>
</dbReference>
<dbReference type="Proteomes" id="UP001319861">
    <property type="component" value="Chromosome"/>
</dbReference>
<dbReference type="SUPFAM" id="SSF55961">
    <property type="entry name" value="Bet v1-like"/>
    <property type="match status" value="1"/>
</dbReference>
<gene>
    <name evidence="1" type="ORF">SCMU_37360</name>
</gene>
<reference evidence="1 2" key="1">
    <citation type="journal article" date="2021" name="J. Biosci. Bioeng.">
        <title>Identification and characterization of a chc gene cluster responsible for the aromatization pathway of cyclohexanecarboxylate degradation in Sinomonas cyclohexanicum ATCC 51369.</title>
        <authorList>
            <person name="Yamamoto T."/>
            <person name="Hasegawa Y."/>
            <person name="Lau P.C.K."/>
            <person name="Iwaki H."/>
        </authorList>
    </citation>
    <scope>NUCLEOTIDE SEQUENCE [LARGE SCALE GENOMIC DNA]</scope>
    <source>
        <strain evidence="1 2">ATCC 51369</strain>
    </source>
</reference>
<sequence>MAAYTISRSAFIPAPPEAVYPHVVDFHKWTAWSPWEGLDPSMERTYAGADAGVGAQFSWRGNRKAGAGSMQILEAVEPRSIRLRLVFIKPFKAVNPTGFTFEPDHDGTRVTWAMKGENKGMAAVFARFMDMDKLVGKDFEKGLANLAKVVGQGSM</sequence>
<dbReference type="RefSeq" id="WP_229230551.1">
    <property type="nucleotide sequence ID" value="NZ_AP024525.1"/>
</dbReference>
<dbReference type="CDD" id="cd07818">
    <property type="entry name" value="SRPBCC_1"/>
    <property type="match status" value="1"/>
</dbReference>
<keyword evidence="2" id="KW-1185">Reference proteome</keyword>
<dbReference type="Gene3D" id="3.30.530.20">
    <property type="match status" value="1"/>
</dbReference>
<protein>
    <submittedName>
        <fullName evidence="1">Potassium-transporting ATPase subunit F</fullName>
    </submittedName>
</protein>
<accession>A0ABM7PZZ9</accession>
<dbReference type="EMBL" id="AP024525">
    <property type="protein sequence ID" value="BCT77894.1"/>
    <property type="molecule type" value="Genomic_DNA"/>
</dbReference>
<organism evidence="1 2">
    <name type="scientific">Sinomonas cyclohexanicum</name>
    <name type="common">Corynebacterium cyclohexanicum</name>
    <dbReference type="NCBI Taxonomy" id="322009"/>
    <lineage>
        <taxon>Bacteria</taxon>
        <taxon>Bacillati</taxon>
        <taxon>Actinomycetota</taxon>
        <taxon>Actinomycetes</taxon>
        <taxon>Micrococcales</taxon>
        <taxon>Micrococcaceae</taxon>
        <taxon>Sinomonas</taxon>
    </lineage>
</organism>
<dbReference type="InterPro" id="IPR023393">
    <property type="entry name" value="START-like_dom_sf"/>
</dbReference>
<evidence type="ECO:0000313" key="1">
    <source>
        <dbReference type="EMBL" id="BCT77894.1"/>
    </source>
</evidence>
<proteinExistence type="predicted"/>
<name>A0ABM7PZZ9_SINCY</name>